<sequence>MKDIYIALDIGAGRGTKIGLFDLERELITEELMPLHKYADDFEDFASNIVDKLNQLTDSGKKYHTLAIGISAAGILKRDGSFQLFQNCPQYNGHNIKKALADAFSLPYPLIMTPTLELWPNGV</sequence>
<dbReference type="InterPro" id="IPR043129">
    <property type="entry name" value="ATPase_NBD"/>
</dbReference>
<dbReference type="Proteomes" id="UP000587760">
    <property type="component" value="Unassembled WGS sequence"/>
</dbReference>
<name>A0A841R863_9SPIO</name>
<protein>
    <submittedName>
        <fullName evidence="1">Putative NBD/HSP70 family sugar kinase</fullName>
    </submittedName>
</protein>
<dbReference type="RefSeq" id="WP_184742707.1">
    <property type="nucleotide sequence ID" value="NZ_JACHGJ010000001.1"/>
</dbReference>
<organism evidence="1 2">
    <name type="scientific">Spirochaeta isovalerica</name>
    <dbReference type="NCBI Taxonomy" id="150"/>
    <lineage>
        <taxon>Bacteria</taxon>
        <taxon>Pseudomonadati</taxon>
        <taxon>Spirochaetota</taxon>
        <taxon>Spirochaetia</taxon>
        <taxon>Spirochaetales</taxon>
        <taxon>Spirochaetaceae</taxon>
        <taxon>Spirochaeta</taxon>
    </lineage>
</organism>
<proteinExistence type="predicted"/>
<dbReference type="Gene3D" id="3.30.420.40">
    <property type="match status" value="1"/>
</dbReference>
<keyword evidence="2" id="KW-1185">Reference proteome</keyword>
<comment type="caution">
    <text evidence="1">The sequence shown here is derived from an EMBL/GenBank/DDBJ whole genome shotgun (WGS) entry which is preliminary data.</text>
</comment>
<keyword evidence="1" id="KW-0418">Kinase</keyword>
<evidence type="ECO:0000313" key="2">
    <source>
        <dbReference type="Proteomes" id="UP000587760"/>
    </source>
</evidence>
<dbReference type="SUPFAM" id="SSF53067">
    <property type="entry name" value="Actin-like ATPase domain"/>
    <property type="match status" value="1"/>
</dbReference>
<dbReference type="GO" id="GO:0016301">
    <property type="term" value="F:kinase activity"/>
    <property type="evidence" value="ECO:0007669"/>
    <property type="project" value="UniProtKB-KW"/>
</dbReference>
<accession>A0A841R863</accession>
<reference evidence="1 2" key="1">
    <citation type="submission" date="2020-08" db="EMBL/GenBank/DDBJ databases">
        <title>Genomic Encyclopedia of Type Strains, Phase IV (KMG-IV): sequencing the most valuable type-strain genomes for metagenomic binning, comparative biology and taxonomic classification.</title>
        <authorList>
            <person name="Goeker M."/>
        </authorList>
    </citation>
    <scope>NUCLEOTIDE SEQUENCE [LARGE SCALE GENOMIC DNA]</scope>
    <source>
        <strain evidence="1 2">DSM 2461</strain>
    </source>
</reference>
<dbReference type="EMBL" id="JACHGJ010000001">
    <property type="protein sequence ID" value="MBB6478662.1"/>
    <property type="molecule type" value="Genomic_DNA"/>
</dbReference>
<evidence type="ECO:0000313" key="1">
    <source>
        <dbReference type="EMBL" id="MBB6478662.1"/>
    </source>
</evidence>
<gene>
    <name evidence="1" type="ORF">HNR50_000295</name>
</gene>
<dbReference type="AlphaFoldDB" id="A0A841R863"/>
<keyword evidence="1" id="KW-0808">Transferase</keyword>